<gene>
    <name evidence="1" type="ORF">T190423A01A_100025</name>
</gene>
<reference evidence="1 2" key="1">
    <citation type="submission" date="2024-05" db="EMBL/GenBank/DDBJ databases">
        <authorList>
            <person name="Duchaud E."/>
        </authorList>
    </citation>
    <scope>NUCLEOTIDE SEQUENCE [LARGE SCALE GENOMIC DNA]</scope>
    <source>
        <strain evidence="1">Ena-SAMPLE-TAB-13-05-2024-13:56:06:370-140308</strain>
    </source>
</reference>
<sequence length="79" mass="8937">MPIKSYLAHPYKGKKNELINELSSIKECEVIPAENKDILVVVTETDTKADEDILKQRLETIKSLKLLAMVSGFNTPKKH</sequence>
<dbReference type="Proteomes" id="UP001497527">
    <property type="component" value="Unassembled WGS sequence"/>
</dbReference>
<organism evidence="1 2">
    <name type="scientific">Tenacibaculum polynesiense</name>
    <dbReference type="NCBI Taxonomy" id="3137857"/>
    <lineage>
        <taxon>Bacteria</taxon>
        <taxon>Pseudomonadati</taxon>
        <taxon>Bacteroidota</taxon>
        <taxon>Flavobacteriia</taxon>
        <taxon>Flavobacteriales</taxon>
        <taxon>Flavobacteriaceae</taxon>
        <taxon>Tenacibaculum</taxon>
    </lineage>
</organism>
<keyword evidence="2" id="KW-1185">Reference proteome</keyword>
<comment type="caution">
    <text evidence="1">The sequence shown here is derived from an EMBL/GenBank/DDBJ whole genome shotgun (WGS) entry which is preliminary data.</text>
</comment>
<accession>A0ABP1ERL3</accession>
<dbReference type="RefSeq" id="WP_348718985.1">
    <property type="nucleotide sequence ID" value="NZ_CAXJIO010000001.1"/>
</dbReference>
<proteinExistence type="predicted"/>
<dbReference type="EMBL" id="CAXJIO010000001">
    <property type="protein sequence ID" value="CAL2101037.1"/>
    <property type="molecule type" value="Genomic_DNA"/>
</dbReference>
<protein>
    <submittedName>
        <fullName evidence="1">Uncharacterized protein</fullName>
    </submittedName>
</protein>
<evidence type="ECO:0000313" key="2">
    <source>
        <dbReference type="Proteomes" id="UP001497527"/>
    </source>
</evidence>
<name>A0ABP1ERL3_9FLAO</name>
<evidence type="ECO:0000313" key="1">
    <source>
        <dbReference type="EMBL" id="CAL2101037.1"/>
    </source>
</evidence>